<gene>
    <name evidence="15" type="ORF">B9Z65_2193</name>
</gene>
<evidence type="ECO:0000256" key="14">
    <source>
        <dbReference type="SAM" id="SignalP"/>
    </source>
</evidence>
<dbReference type="AlphaFoldDB" id="A0A2P7YNB1"/>
<feature type="compositionally biased region" description="Basic and acidic residues" evidence="13">
    <location>
        <begin position="665"/>
        <end position="674"/>
    </location>
</feature>
<dbReference type="CDD" id="cd00842">
    <property type="entry name" value="MPP_ASMase"/>
    <property type="match status" value="1"/>
</dbReference>
<keyword evidence="16" id="KW-1185">Reference proteome</keyword>
<feature type="region of interest" description="Disordered" evidence="13">
    <location>
        <begin position="533"/>
        <end position="552"/>
    </location>
</feature>
<feature type="compositionally biased region" description="Pro residues" evidence="13">
    <location>
        <begin position="541"/>
        <end position="552"/>
    </location>
</feature>
<proteinExistence type="inferred from homology"/>
<evidence type="ECO:0000256" key="4">
    <source>
        <dbReference type="ARBA" id="ARBA00014458"/>
    </source>
</evidence>
<comment type="caution">
    <text evidence="15">The sequence shown here is derived from an EMBL/GenBank/DDBJ whole genome shotgun (WGS) entry which is preliminary data.</text>
</comment>
<dbReference type="GO" id="GO:0006798">
    <property type="term" value="P:polyphosphate catabolic process"/>
    <property type="evidence" value="ECO:0007669"/>
    <property type="project" value="TreeGrafter"/>
</dbReference>
<evidence type="ECO:0000256" key="13">
    <source>
        <dbReference type="SAM" id="MobiDB-lite"/>
    </source>
</evidence>
<evidence type="ECO:0000256" key="6">
    <source>
        <dbReference type="ARBA" id="ARBA00022692"/>
    </source>
</evidence>
<dbReference type="EMBL" id="NHZQ01000412">
    <property type="protein sequence ID" value="PSK37451.1"/>
    <property type="molecule type" value="Genomic_DNA"/>
</dbReference>
<keyword evidence="5 12" id="KW-0926">Vacuole</keyword>
<evidence type="ECO:0000256" key="12">
    <source>
        <dbReference type="PIRNR" id="PIRNR027093"/>
    </source>
</evidence>
<feature type="signal peptide" evidence="14">
    <location>
        <begin position="1"/>
        <end position="26"/>
    </location>
</feature>
<feature type="region of interest" description="Disordered" evidence="13">
    <location>
        <begin position="435"/>
        <end position="462"/>
    </location>
</feature>
<dbReference type="EC" id="3.6.1.10" evidence="3 12"/>
<keyword evidence="7 12" id="KW-0378">Hydrolase</keyword>
<feature type="chain" id="PRO_5015164362" description="Endopolyphosphatase" evidence="14">
    <location>
        <begin position="27"/>
        <end position="730"/>
    </location>
</feature>
<evidence type="ECO:0000256" key="5">
    <source>
        <dbReference type="ARBA" id="ARBA00022554"/>
    </source>
</evidence>
<keyword evidence="9" id="KW-1133">Transmembrane helix</keyword>
<evidence type="ECO:0000256" key="8">
    <source>
        <dbReference type="ARBA" id="ARBA00022968"/>
    </source>
</evidence>
<dbReference type="InterPro" id="IPR041805">
    <property type="entry name" value="ASMase/PPN1_MPP"/>
</dbReference>
<evidence type="ECO:0000313" key="16">
    <source>
        <dbReference type="Proteomes" id="UP000243723"/>
    </source>
</evidence>
<dbReference type="InterPro" id="IPR029052">
    <property type="entry name" value="Metallo-depent_PP-like"/>
</dbReference>
<organism evidence="15 16">
    <name type="scientific">Elsinoe australis</name>
    <dbReference type="NCBI Taxonomy" id="40998"/>
    <lineage>
        <taxon>Eukaryota</taxon>
        <taxon>Fungi</taxon>
        <taxon>Dikarya</taxon>
        <taxon>Ascomycota</taxon>
        <taxon>Pezizomycotina</taxon>
        <taxon>Dothideomycetes</taxon>
        <taxon>Dothideomycetidae</taxon>
        <taxon>Myriangiales</taxon>
        <taxon>Elsinoaceae</taxon>
        <taxon>Elsinoe</taxon>
    </lineage>
</organism>
<dbReference type="GO" id="GO:0004309">
    <property type="term" value="F:exopolyphosphatase activity"/>
    <property type="evidence" value="ECO:0007669"/>
    <property type="project" value="TreeGrafter"/>
</dbReference>
<evidence type="ECO:0000256" key="7">
    <source>
        <dbReference type="ARBA" id="ARBA00022801"/>
    </source>
</evidence>
<evidence type="ECO:0000256" key="3">
    <source>
        <dbReference type="ARBA" id="ARBA00012459"/>
    </source>
</evidence>
<dbReference type="PIRSF" id="PIRSF027093">
    <property type="entry name" value="EndopolyPtase_N1"/>
    <property type="match status" value="1"/>
</dbReference>
<evidence type="ECO:0000256" key="9">
    <source>
        <dbReference type="ARBA" id="ARBA00022989"/>
    </source>
</evidence>
<name>A0A2P7YNB1_9PEZI</name>
<evidence type="ECO:0000256" key="11">
    <source>
        <dbReference type="ARBA" id="ARBA00023180"/>
    </source>
</evidence>
<keyword evidence="14" id="KW-0732">Signal</keyword>
<dbReference type="GO" id="GO:0000298">
    <property type="term" value="F:endopolyphosphatase activity"/>
    <property type="evidence" value="ECO:0007669"/>
    <property type="project" value="UniProtKB-EC"/>
</dbReference>
<keyword evidence="11" id="KW-0325">Glycoprotein</keyword>
<evidence type="ECO:0000256" key="10">
    <source>
        <dbReference type="ARBA" id="ARBA00023136"/>
    </source>
</evidence>
<comment type="subcellular location">
    <subcellularLocation>
        <location evidence="1">Vacuole membrane</location>
        <topology evidence="1">Single-pass type II membrane protein</topology>
    </subcellularLocation>
</comment>
<keyword evidence="8" id="KW-0735">Signal-anchor</keyword>
<feature type="region of interest" description="Disordered" evidence="13">
    <location>
        <begin position="665"/>
        <end position="705"/>
    </location>
</feature>
<dbReference type="STRING" id="40998.A0A2P7YNB1"/>
<evidence type="ECO:0000313" key="15">
    <source>
        <dbReference type="EMBL" id="PSK37451.1"/>
    </source>
</evidence>
<keyword evidence="6" id="KW-0812">Transmembrane</keyword>
<dbReference type="SUPFAM" id="SSF56300">
    <property type="entry name" value="Metallo-dependent phosphatases"/>
    <property type="match status" value="1"/>
</dbReference>
<feature type="region of interest" description="Disordered" evidence="13">
    <location>
        <begin position="590"/>
        <end position="616"/>
    </location>
</feature>
<comment type="similarity">
    <text evidence="2">Belongs to the endopolyphosphatase PPN1 family.</text>
</comment>
<keyword evidence="10 12" id="KW-0472">Membrane</keyword>
<comment type="catalytic activity">
    <reaction evidence="12">
        <text>[phosphate](n+1) + n H2O = (n+1) phosphate + n H(+)</text>
        <dbReference type="Rhea" id="RHEA:22452"/>
        <dbReference type="Rhea" id="RHEA-COMP:14280"/>
        <dbReference type="ChEBI" id="CHEBI:15377"/>
        <dbReference type="ChEBI" id="CHEBI:15378"/>
        <dbReference type="ChEBI" id="CHEBI:16838"/>
        <dbReference type="ChEBI" id="CHEBI:43474"/>
        <dbReference type="EC" id="3.6.1.10"/>
    </reaction>
</comment>
<dbReference type="PANTHER" id="PTHR10340:SF55">
    <property type="entry name" value="ENDOPOLYPHOSPHATASE"/>
    <property type="match status" value="1"/>
</dbReference>
<feature type="compositionally biased region" description="Basic residues" evidence="13">
    <location>
        <begin position="436"/>
        <end position="457"/>
    </location>
</feature>
<dbReference type="GO" id="GO:0008081">
    <property type="term" value="F:phosphoric diester hydrolase activity"/>
    <property type="evidence" value="ECO:0007669"/>
    <property type="project" value="TreeGrafter"/>
</dbReference>
<dbReference type="OrthoDB" id="348678at2759"/>
<dbReference type="GO" id="GO:0005774">
    <property type="term" value="C:vacuolar membrane"/>
    <property type="evidence" value="ECO:0007669"/>
    <property type="project" value="UniProtKB-SubCell"/>
</dbReference>
<accession>A0A2P7YNB1</accession>
<comment type="function">
    <text evidence="12">Catalyzes the hydrolysis of inorganic polyphosphate (polyP) chains of many hundreds of phosphate residues into shorter lengths.</text>
</comment>
<evidence type="ECO:0000256" key="2">
    <source>
        <dbReference type="ARBA" id="ARBA00010399"/>
    </source>
</evidence>
<dbReference type="Proteomes" id="UP000243723">
    <property type="component" value="Unassembled WGS sequence"/>
</dbReference>
<sequence length="730" mass="82937">MKTSIASLQWAATAALFASLTTTTLATPFPVVEQVQQPLQDDNARTRSPGHLHGRFMHITDFHPDRFYQTYSSTGEDSACHRGAGSAGYYGAETTDCDSPVTLVNATFDWLAEHVKDEIDFIIWTGDSARHDNDEELPRTNKQIKDLNKLLVTKFEEVFGRERDNDDPYDDYIVPIVPNLGNNDVLPHNIFDLGPNEWTRTYLDLWKSFVPERERHEFDQSGWYAVDVIPNYLTVFSLNTLYFFDKNAAVDGCSLKSEPGYRQLEWLRVQLQFLRQRGMKAMLVGHVPPARTEGKMNWDETCWQKYAMWMRQYRDVVVGTFYGHMNVDHFILQDFDDIADSLDDGYGIEELEEEEKPGQKPGQVAVRSASSYITEMRALWAQLPKKPKGLKSATTLSTLENMTDEDEDEDLSSQALQLSDMTDDARPSWEVDALVKKHKKDKKKKKGKNGKKRRKDKHGKEKNYLRAIGGDFAERFSLSFVSPSVIPNYYPTFRIYEYNITGVDYRPPTMDIARPIMDYDGLVDAKSKKSKARKKRKFIVPQPPSSTAPPGPAYSAQTLSLLGYKQYFANLTRINNDFTGGKVEEQGGIIKKGGWKDGRHGGKNGKKPREDGKPDTKEFGFEVLYDTLADGVYKVKDLTVRNYVELAQRMSSGLQALEGKEEVGIVRKGKDGKSKGKGKGKGKGKDKKKKKKGKKDKDKKGKMNKIWHAFLQRAFVGTLTDEEIKEEFGS</sequence>
<dbReference type="GO" id="GO:0000324">
    <property type="term" value="C:fungal-type vacuole"/>
    <property type="evidence" value="ECO:0007669"/>
    <property type="project" value="TreeGrafter"/>
</dbReference>
<feature type="compositionally biased region" description="Basic residues" evidence="13">
    <location>
        <begin position="675"/>
        <end position="694"/>
    </location>
</feature>
<dbReference type="InterPro" id="IPR012358">
    <property type="entry name" value="EndopolyPtase_N1"/>
</dbReference>
<protein>
    <recommendedName>
        <fullName evidence="4 12">Endopolyphosphatase</fullName>
        <ecNumber evidence="3 12">3.6.1.10</ecNumber>
    </recommendedName>
</protein>
<dbReference type="PANTHER" id="PTHR10340">
    <property type="entry name" value="SPHINGOMYELIN PHOSPHODIESTERASE"/>
    <property type="match status" value="1"/>
</dbReference>
<reference evidence="15 16" key="1">
    <citation type="submission" date="2017-05" db="EMBL/GenBank/DDBJ databases">
        <title>Draft genome sequence of Elsinoe australis.</title>
        <authorList>
            <person name="Cheng Q."/>
        </authorList>
    </citation>
    <scope>NUCLEOTIDE SEQUENCE [LARGE SCALE GENOMIC DNA]</scope>
    <source>
        <strain evidence="15 16">NL1</strain>
    </source>
</reference>
<evidence type="ECO:0000256" key="1">
    <source>
        <dbReference type="ARBA" id="ARBA00004576"/>
    </source>
</evidence>
<feature type="compositionally biased region" description="Basic and acidic residues" evidence="13">
    <location>
        <begin position="607"/>
        <end position="616"/>
    </location>
</feature>